<organism evidence="12 13">
    <name type="scientific">Faecalicatena contorta</name>
    <dbReference type="NCBI Taxonomy" id="39482"/>
    <lineage>
        <taxon>Bacteria</taxon>
        <taxon>Bacillati</taxon>
        <taxon>Bacillota</taxon>
        <taxon>Clostridia</taxon>
        <taxon>Lachnospirales</taxon>
        <taxon>Lachnospiraceae</taxon>
        <taxon>Faecalicatena</taxon>
    </lineage>
</organism>
<dbReference type="Gene3D" id="3.40.47.10">
    <property type="match status" value="1"/>
</dbReference>
<dbReference type="InterPro" id="IPR013751">
    <property type="entry name" value="ACP_syn_III_N"/>
</dbReference>
<accession>A0A316A3R9</accession>
<evidence type="ECO:0000256" key="1">
    <source>
        <dbReference type="ARBA" id="ARBA00005189"/>
    </source>
</evidence>
<dbReference type="PANTHER" id="PTHR34069:SF2">
    <property type="entry name" value="BETA-KETOACYL-[ACYL-CARRIER-PROTEIN] SYNTHASE III"/>
    <property type="match status" value="1"/>
</dbReference>
<keyword evidence="8" id="KW-0275">Fatty acid biosynthesis</keyword>
<dbReference type="GO" id="GO:0004315">
    <property type="term" value="F:3-oxoacyl-[acyl-carrier-protein] synthase activity"/>
    <property type="evidence" value="ECO:0007669"/>
    <property type="project" value="InterPro"/>
</dbReference>
<reference evidence="13" key="1">
    <citation type="submission" date="2017-07" db="EMBL/GenBank/DDBJ databases">
        <authorList>
            <person name="Varghese N."/>
            <person name="Submissions S."/>
        </authorList>
    </citation>
    <scope>NUCLEOTIDE SEQUENCE [LARGE SCALE GENOMIC DNA]</scope>
    <source>
        <strain evidence="13">NLAE-zl-C134</strain>
    </source>
</reference>
<dbReference type="Proteomes" id="UP000254051">
    <property type="component" value="Unassembled WGS sequence"/>
</dbReference>
<sequence>MNINSNYIITAIGSYLPERKLTNFDFEKMVDTSDEWIIKRTGIHTKFISADNEFASDLGIKAVQNLMDNYPVTLKDIDMIIATVFVYDHLTPSVSAIVAEHFGINMAGTYDLHAESSSFAYGLITANAYIASGQAKKVLLVTAETPSKELDHTDPGTCILFGGGATATLIEKNTSPKKFVSNFRTDGNLADKVYCTQFSSAIKRSKFEKEHFIQQDDRALYAYVVKNISNYIKCLLDEAGLTTSDIDWFIPHSANLRMIEALRERLEFDETKMLTSVEQCGNTSSSIPLAIILALKDGRIKRGDKILIYGFGEGITYAGAIIEW</sequence>
<dbReference type="EMBL" id="UHJJ01000001">
    <property type="protein sequence ID" value="SUQ12593.1"/>
    <property type="molecule type" value="Genomic_DNA"/>
</dbReference>
<feature type="domain" description="Beta-ketoacyl-[acyl-carrier-protein] synthase III C-terminal" evidence="10">
    <location>
        <begin position="236"/>
        <end position="324"/>
    </location>
</feature>
<dbReference type="CDD" id="cd00830">
    <property type="entry name" value="KAS_III"/>
    <property type="match status" value="1"/>
</dbReference>
<dbReference type="InterPro" id="IPR004655">
    <property type="entry name" value="FabH"/>
</dbReference>
<evidence type="ECO:0000256" key="3">
    <source>
        <dbReference type="ARBA" id="ARBA00022490"/>
    </source>
</evidence>
<keyword evidence="9" id="KW-0012">Acyltransferase</keyword>
<evidence type="ECO:0000256" key="7">
    <source>
        <dbReference type="ARBA" id="ARBA00023098"/>
    </source>
</evidence>
<evidence type="ECO:0000259" key="11">
    <source>
        <dbReference type="Pfam" id="PF08545"/>
    </source>
</evidence>
<feature type="domain" description="Beta-ketoacyl-[acyl-carrier-protein] synthase III N-terminal" evidence="11">
    <location>
        <begin position="110"/>
        <end position="187"/>
    </location>
</feature>
<evidence type="ECO:0000259" key="10">
    <source>
        <dbReference type="Pfam" id="PF08541"/>
    </source>
</evidence>
<dbReference type="Pfam" id="PF08541">
    <property type="entry name" value="ACP_syn_III_C"/>
    <property type="match status" value="1"/>
</dbReference>
<keyword evidence="5" id="KW-0808">Transferase</keyword>
<evidence type="ECO:0000256" key="5">
    <source>
        <dbReference type="ARBA" id="ARBA00022679"/>
    </source>
</evidence>
<dbReference type="InterPro" id="IPR013747">
    <property type="entry name" value="ACP_syn_III_C"/>
</dbReference>
<dbReference type="AlphaFoldDB" id="A0A316A3R9"/>
<dbReference type="PANTHER" id="PTHR34069">
    <property type="entry name" value="3-OXOACYL-[ACYL-CARRIER-PROTEIN] SYNTHASE 3"/>
    <property type="match status" value="1"/>
</dbReference>
<dbReference type="SUPFAM" id="SSF53901">
    <property type="entry name" value="Thiolase-like"/>
    <property type="match status" value="1"/>
</dbReference>
<proteinExistence type="inferred from homology"/>
<name>A0A316A3R9_9FIRM</name>
<evidence type="ECO:0000256" key="2">
    <source>
        <dbReference type="ARBA" id="ARBA00008642"/>
    </source>
</evidence>
<evidence type="ECO:0000256" key="8">
    <source>
        <dbReference type="ARBA" id="ARBA00023160"/>
    </source>
</evidence>
<keyword evidence="4" id="KW-0444">Lipid biosynthesis</keyword>
<protein>
    <submittedName>
        <fullName evidence="12">3-oxoacyl-[acyl-carrier-protein] synthase III</fullName>
    </submittedName>
</protein>
<keyword evidence="6" id="KW-0276">Fatty acid metabolism</keyword>
<dbReference type="GO" id="GO:0006633">
    <property type="term" value="P:fatty acid biosynthetic process"/>
    <property type="evidence" value="ECO:0007669"/>
    <property type="project" value="UniProtKB-KW"/>
</dbReference>
<evidence type="ECO:0000313" key="12">
    <source>
        <dbReference type="EMBL" id="SUQ12593.1"/>
    </source>
</evidence>
<dbReference type="Pfam" id="PF08545">
    <property type="entry name" value="ACP_syn_III"/>
    <property type="match status" value="1"/>
</dbReference>
<comment type="similarity">
    <text evidence="2">Belongs to the thiolase-like superfamily. FabH family.</text>
</comment>
<dbReference type="GO" id="GO:0044550">
    <property type="term" value="P:secondary metabolite biosynthetic process"/>
    <property type="evidence" value="ECO:0007669"/>
    <property type="project" value="TreeGrafter"/>
</dbReference>
<evidence type="ECO:0000256" key="6">
    <source>
        <dbReference type="ARBA" id="ARBA00022832"/>
    </source>
</evidence>
<evidence type="ECO:0000256" key="9">
    <source>
        <dbReference type="ARBA" id="ARBA00023315"/>
    </source>
</evidence>
<dbReference type="OrthoDB" id="9815506at2"/>
<dbReference type="InterPro" id="IPR016039">
    <property type="entry name" value="Thiolase-like"/>
</dbReference>
<evidence type="ECO:0000256" key="4">
    <source>
        <dbReference type="ARBA" id="ARBA00022516"/>
    </source>
</evidence>
<keyword evidence="3" id="KW-0963">Cytoplasm</keyword>
<gene>
    <name evidence="12" type="ORF">SAMN05216529_101490</name>
</gene>
<comment type="pathway">
    <text evidence="1">Lipid metabolism.</text>
</comment>
<evidence type="ECO:0000313" key="13">
    <source>
        <dbReference type="Proteomes" id="UP000254051"/>
    </source>
</evidence>
<dbReference type="NCBIfam" id="TIGR00747">
    <property type="entry name" value="fabH"/>
    <property type="match status" value="1"/>
</dbReference>
<keyword evidence="7" id="KW-0443">Lipid metabolism</keyword>
<dbReference type="NCBIfam" id="NF006829">
    <property type="entry name" value="PRK09352.1"/>
    <property type="match status" value="1"/>
</dbReference>
<keyword evidence="13" id="KW-1185">Reference proteome</keyword>
<dbReference type="RefSeq" id="WP_109708606.1">
    <property type="nucleotide sequence ID" value="NZ_QGDS01000001.1"/>
</dbReference>